<evidence type="ECO:0000313" key="1">
    <source>
        <dbReference type="EMBL" id="MBB4840774.1"/>
    </source>
</evidence>
<dbReference type="RefSeq" id="WP_184169404.1">
    <property type="nucleotide sequence ID" value="NZ_JACHLN010000004.1"/>
</dbReference>
<proteinExistence type="predicted"/>
<accession>A0A7W7K4B0</accession>
<sequence>MSAAFTVIVAGRDAPLWLAAAALARALGASGVRVEAVELPSALAPVDVYATFPALEALHAQLRIDEAGLLRATGGSLTLGQNFVELEAGQSPELHPGVRRGTVRVSPQPQPPFLHAYGSAGARIGEDEFFPHWVKARAHGLNVPLDDFSLTAAAARHGRLMLPDDQSAGYGRCDYGYHLPAIPYSRLLREAAIHNGVTVHTADRVIAERQGETIAALDLGEGQRLAGDLFVDTGGALDADFLSWRGHFPADRVLTAAGPAFASLPVYAENRAGPTGWTALQPSRPATCVTHAWSSAHASDEEALAAATTASGLPLTGAVIRTLDPGRPAQPWTGNQVMLGARFDPVHGLDLLGLQVSLVQLLADFPAGAGFAAERDAYNHATTEALDRLRDFQSAHYALARYAGPFWEGAREVSPDLAHAIALFRARGELAPFEEENLPPDSWRALFLGHGVEPESWPPAIDRASPEEVKAQFRRMLGFVREQVLRQPMQDAWLARLAAPQS</sequence>
<dbReference type="AlphaFoldDB" id="A0A7W7K4B0"/>
<dbReference type="EMBL" id="JACHLN010000004">
    <property type="protein sequence ID" value="MBB4840774.1"/>
    <property type="molecule type" value="Genomic_DNA"/>
</dbReference>
<reference evidence="1 2" key="1">
    <citation type="submission" date="2020-08" db="EMBL/GenBank/DDBJ databases">
        <title>Functional genomics of gut bacteria from endangered species of beetles.</title>
        <authorList>
            <person name="Carlos-Shanley C."/>
        </authorList>
    </citation>
    <scope>NUCLEOTIDE SEQUENCE [LARGE SCALE GENOMIC DNA]</scope>
    <source>
        <strain evidence="1 2">S00224</strain>
    </source>
</reference>
<keyword evidence="2" id="KW-1185">Reference proteome</keyword>
<protein>
    <submittedName>
        <fullName evidence="1">Tryptophan halogenase</fullName>
        <ecNumber evidence="1">1.14.19.9</ecNumber>
    </submittedName>
</protein>
<name>A0A7W7K4B0_9SPHN</name>
<dbReference type="InterPro" id="IPR036188">
    <property type="entry name" value="FAD/NAD-bd_sf"/>
</dbReference>
<gene>
    <name evidence="1" type="ORF">HNP52_003871</name>
</gene>
<dbReference type="EC" id="1.14.19.9" evidence="1"/>
<organism evidence="1 2">
    <name type="scientific">Sphingomonas kyeonggiensis</name>
    <dbReference type="NCBI Taxonomy" id="1268553"/>
    <lineage>
        <taxon>Bacteria</taxon>
        <taxon>Pseudomonadati</taxon>
        <taxon>Pseudomonadota</taxon>
        <taxon>Alphaproteobacteria</taxon>
        <taxon>Sphingomonadales</taxon>
        <taxon>Sphingomonadaceae</taxon>
        <taxon>Sphingomonas</taxon>
    </lineage>
</organism>
<dbReference type="Gene3D" id="3.50.50.60">
    <property type="entry name" value="FAD/NAD(P)-binding domain"/>
    <property type="match status" value="1"/>
</dbReference>
<dbReference type="GO" id="GO:0004497">
    <property type="term" value="F:monooxygenase activity"/>
    <property type="evidence" value="ECO:0007669"/>
    <property type="project" value="InterPro"/>
</dbReference>
<dbReference type="SUPFAM" id="SSF51905">
    <property type="entry name" value="FAD/NAD(P)-binding domain"/>
    <property type="match status" value="1"/>
</dbReference>
<dbReference type="InterPro" id="IPR006905">
    <property type="entry name" value="Flavin_halogenase"/>
</dbReference>
<evidence type="ECO:0000313" key="2">
    <source>
        <dbReference type="Proteomes" id="UP000575241"/>
    </source>
</evidence>
<comment type="caution">
    <text evidence="1">The sequence shown here is derived from an EMBL/GenBank/DDBJ whole genome shotgun (WGS) entry which is preliminary data.</text>
</comment>
<keyword evidence="1" id="KW-0560">Oxidoreductase</keyword>
<dbReference type="Pfam" id="PF04820">
    <property type="entry name" value="Trp_halogenase"/>
    <property type="match status" value="1"/>
</dbReference>
<dbReference type="Proteomes" id="UP000575241">
    <property type="component" value="Unassembled WGS sequence"/>
</dbReference>